<dbReference type="EC" id="1.1.1.85" evidence="16"/>
<dbReference type="Pfam" id="PF00180">
    <property type="entry name" value="Iso_dh"/>
    <property type="match status" value="1"/>
</dbReference>
<feature type="binding site" evidence="16">
    <location>
        <position position="224"/>
    </location>
    <ligand>
        <name>substrate</name>
    </ligand>
</feature>
<evidence type="ECO:0000256" key="1">
    <source>
        <dbReference type="ARBA" id="ARBA00000624"/>
    </source>
</evidence>
<keyword evidence="11 16" id="KW-0460">Magnesium</keyword>
<name>A0A7G8TDG0_9FIRM</name>
<evidence type="ECO:0000256" key="11">
    <source>
        <dbReference type="ARBA" id="ARBA00022842"/>
    </source>
</evidence>
<accession>A0A7G8TDG0</accession>
<dbReference type="InterPro" id="IPR024084">
    <property type="entry name" value="IsoPropMal-DH-like_dom"/>
</dbReference>
<feature type="binding site" evidence="16">
    <location>
        <begin position="76"/>
        <end position="89"/>
    </location>
    <ligand>
        <name>NAD(+)</name>
        <dbReference type="ChEBI" id="CHEBI:57540"/>
    </ligand>
</feature>
<dbReference type="GO" id="GO:0005829">
    <property type="term" value="C:cytosol"/>
    <property type="evidence" value="ECO:0007669"/>
    <property type="project" value="TreeGrafter"/>
</dbReference>
<feature type="binding site" evidence="16">
    <location>
        <position position="135"/>
    </location>
    <ligand>
        <name>substrate</name>
    </ligand>
</feature>
<dbReference type="EMBL" id="CP060286">
    <property type="protein sequence ID" value="QNK41651.1"/>
    <property type="molecule type" value="Genomic_DNA"/>
</dbReference>
<comment type="catalytic activity">
    <reaction evidence="1 16 17">
        <text>(2R,3S)-3-isopropylmalate + NAD(+) = 4-methyl-2-oxopentanoate + CO2 + NADH</text>
        <dbReference type="Rhea" id="RHEA:32271"/>
        <dbReference type="ChEBI" id="CHEBI:16526"/>
        <dbReference type="ChEBI" id="CHEBI:17865"/>
        <dbReference type="ChEBI" id="CHEBI:35121"/>
        <dbReference type="ChEBI" id="CHEBI:57540"/>
        <dbReference type="ChEBI" id="CHEBI:57945"/>
        <dbReference type="EC" id="1.1.1.85"/>
    </reaction>
</comment>
<feature type="binding site" evidence="16">
    <location>
        <position position="106"/>
    </location>
    <ligand>
        <name>substrate</name>
    </ligand>
</feature>
<keyword evidence="8 16" id="KW-0963">Cytoplasm</keyword>
<dbReference type="HAMAP" id="MF_01033">
    <property type="entry name" value="LeuB_type1"/>
    <property type="match status" value="1"/>
</dbReference>
<feature type="site" description="Important for catalysis" evidence="16">
    <location>
        <position position="192"/>
    </location>
</feature>
<comment type="pathway">
    <text evidence="4 16 17">Amino-acid biosynthesis; L-leucine biosynthesis; L-leucine from 3-methyl-2-oxobutanoate: step 3/4.</text>
</comment>
<dbReference type="GO" id="GO:0051287">
    <property type="term" value="F:NAD binding"/>
    <property type="evidence" value="ECO:0007669"/>
    <property type="project" value="InterPro"/>
</dbReference>
<evidence type="ECO:0000313" key="19">
    <source>
        <dbReference type="EMBL" id="QNK41651.1"/>
    </source>
</evidence>
<dbReference type="SMART" id="SM01329">
    <property type="entry name" value="Iso_dh"/>
    <property type="match status" value="1"/>
</dbReference>
<sequence>MEKMIVLFRGDGIGPEIVDGAVTVLKRVEQKFGHRFRFEPALIGGASIDDCGKPLTEDTIAVCKQADAVLLGAVGGPKWDSIPVEDRPERGLLGIRSALGLFANLRPAYLYQELAAACPLREERVNGGIDLMMVRELTGGIYFGKRGTVTKENGKKSAFDRMEYSEEEIERIGVIAFRQAMTRRKKLVSVDKANVLDTSRLWRSVMHRLSERFPEVEYRDQLVDSAAMQLVSDPGQFDVIVTENMFGDILSDEASMAAGSIGMLPSASLGDGTRGLYEPIHGSAPDIAGRDAANPLATILSAAMMLRISFGMEEEARAVEAAVQSALTSGYRTKDIAAQGETVTGCRKMAEIVANAI</sequence>
<keyword evidence="10 16" id="KW-0479">Metal-binding</keyword>
<dbReference type="InterPro" id="IPR019818">
    <property type="entry name" value="IsoCit/isopropylmalate_DH_CS"/>
</dbReference>
<dbReference type="Proteomes" id="UP000515909">
    <property type="component" value="Chromosome"/>
</dbReference>
<evidence type="ECO:0000256" key="15">
    <source>
        <dbReference type="ARBA" id="ARBA00023577"/>
    </source>
</evidence>
<evidence type="ECO:0000256" key="7">
    <source>
        <dbReference type="ARBA" id="ARBA00022430"/>
    </source>
</evidence>
<dbReference type="KEGG" id="cfem:HCR03_05185"/>
<evidence type="ECO:0000259" key="18">
    <source>
        <dbReference type="SMART" id="SM01329"/>
    </source>
</evidence>
<feature type="binding site" evidence="16">
    <location>
        <position position="248"/>
    </location>
    <ligand>
        <name>Mg(2+)</name>
        <dbReference type="ChEBI" id="CHEBI:18420"/>
    </ligand>
</feature>
<keyword evidence="16" id="KW-0464">Manganese</keyword>
<evidence type="ECO:0000256" key="13">
    <source>
        <dbReference type="ARBA" id="ARBA00023027"/>
    </source>
</evidence>
<evidence type="ECO:0000256" key="6">
    <source>
        <dbReference type="ARBA" id="ARBA00011738"/>
    </source>
</evidence>
<feature type="binding site" evidence="16">
    <location>
        <position position="224"/>
    </location>
    <ligand>
        <name>Mg(2+)</name>
        <dbReference type="ChEBI" id="CHEBI:18420"/>
    </ligand>
</feature>
<feature type="binding site" evidence="16">
    <location>
        <position position="96"/>
    </location>
    <ligand>
        <name>substrate</name>
    </ligand>
</feature>
<dbReference type="AlphaFoldDB" id="A0A7G8TDG0"/>
<keyword evidence="12 16" id="KW-0560">Oxidoreductase</keyword>
<evidence type="ECO:0000256" key="4">
    <source>
        <dbReference type="ARBA" id="ARBA00004762"/>
    </source>
</evidence>
<evidence type="ECO:0000256" key="2">
    <source>
        <dbReference type="ARBA" id="ARBA00001936"/>
    </source>
</evidence>
<dbReference type="GO" id="GO:0000287">
    <property type="term" value="F:magnesium ion binding"/>
    <property type="evidence" value="ECO:0007669"/>
    <property type="project" value="InterPro"/>
</dbReference>
<dbReference type="SUPFAM" id="SSF53659">
    <property type="entry name" value="Isocitrate/Isopropylmalate dehydrogenase-like"/>
    <property type="match status" value="1"/>
</dbReference>
<evidence type="ECO:0000256" key="17">
    <source>
        <dbReference type="RuleBase" id="RU004445"/>
    </source>
</evidence>
<dbReference type="InterPro" id="IPR004429">
    <property type="entry name" value="Isopropylmalate_DH"/>
</dbReference>
<evidence type="ECO:0000256" key="8">
    <source>
        <dbReference type="ARBA" id="ARBA00022490"/>
    </source>
</evidence>
<dbReference type="GO" id="GO:0009098">
    <property type="term" value="P:L-leucine biosynthetic process"/>
    <property type="evidence" value="ECO:0007669"/>
    <property type="project" value="UniProtKB-UniRule"/>
</dbReference>
<comment type="subunit">
    <text evidence="6 16 17">Homodimer.</text>
</comment>
<keyword evidence="9 16" id="KW-0028">Amino-acid biosynthesis</keyword>
<dbReference type="UniPathway" id="UPA00048">
    <property type="reaction ID" value="UER00072"/>
</dbReference>
<gene>
    <name evidence="16 19" type="primary">leuB</name>
    <name evidence="19" type="ORF">HCR03_05185</name>
</gene>
<feature type="binding site" evidence="16">
    <location>
        <position position="252"/>
    </location>
    <ligand>
        <name>Mg(2+)</name>
        <dbReference type="ChEBI" id="CHEBI:18420"/>
    </ligand>
</feature>
<comment type="similarity">
    <text evidence="5 16">Belongs to the isocitrate and isopropylmalate dehydrogenases family. LeuB type 1 subfamily.</text>
</comment>
<feature type="site" description="Important for catalysis" evidence="16">
    <location>
        <position position="142"/>
    </location>
</feature>
<keyword evidence="13 16" id="KW-0520">NAD</keyword>
<protein>
    <recommendedName>
        <fullName evidence="16">3-isopropylmalate dehydrogenase</fullName>
        <ecNumber evidence="16">1.1.1.85</ecNumber>
    </recommendedName>
    <alternativeName>
        <fullName evidence="16">3-IPM-DH</fullName>
    </alternativeName>
    <alternativeName>
        <fullName evidence="16">Beta-IPM dehydrogenase</fullName>
        <shortName evidence="16">IMDH</shortName>
    </alternativeName>
</protein>
<dbReference type="PANTHER" id="PTHR42979">
    <property type="entry name" value="3-ISOPROPYLMALATE DEHYDROGENASE"/>
    <property type="match status" value="1"/>
</dbReference>
<evidence type="ECO:0000256" key="10">
    <source>
        <dbReference type="ARBA" id="ARBA00022723"/>
    </source>
</evidence>
<evidence type="ECO:0000256" key="5">
    <source>
        <dbReference type="ARBA" id="ARBA00008319"/>
    </source>
</evidence>
<evidence type="ECO:0000256" key="3">
    <source>
        <dbReference type="ARBA" id="ARBA00004496"/>
    </source>
</evidence>
<dbReference type="PANTHER" id="PTHR42979:SF1">
    <property type="entry name" value="3-ISOPROPYLMALATE DEHYDROGENASE"/>
    <property type="match status" value="1"/>
</dbReference>
<dbReference type="RefSeq" id="WP_187036979.1">
    <property type="nucleotide sequence ID" value="NZ_CP060286.1"/>
</dbReference>
<evidence type="ECO:0000313" key="20">
    <source>
        <dbReference type="Proteomes" id="UP000515909"/>
    </source>
</evidence>
<comment type="cofactor">
    <cofactor evidence="2">
        <name>Mn(2+)</name>
        <dbReference type="ChEBI" id="CHEBI:29035"/>
    </cofactor>
</comment>
<dbReference type="PROSITE" id="PS00470">
    <property type="entry name" value="IDH_IMDH"/>
    <property type="match status" value="1"/>
</dbReference>
<reference evidence="19 20" key="1">
    <citation type="submission" date="2020-08" db="EMBL/GenBank/DDBJ databases">
        <title>The isolate Caproiciproducens sp. 7D4C2 produces n-caproate at mildly acidic conditions from hexoses: genome and rBOX comparison with related strains and chain-elongating bacteria.</title>
        <authorList>
            <person name="Esquivel-Elizondo S."/>
            <person name="Bagci C."/>
            <person name="Temovska M."/>
            <person name="Jeon B.S."/>
            <person name="Bessarab I."/>
            <person name="Williams R.B.H."/>
            <person name="Huson D.H."/>
            <person name="Angenent L.T."/>
        </authorList>
    </citation>
    <scope>NUCLEOTIDE SEQUENCE [LARGE SCALE GENOMIC DNA]</scope>
    <source>
        <strain evidence="19 20">7D4C2</strain>
    </source>
</reference>
<evidence type="ECO:0000256" key="16">
    <source>
        <dbReference type="HAMAP-Rule" id="MF_01033"/>
    </source>
</evidence>
<dbReference type="Gene3D" id="3.40.718.10">
    <property type="entry name" value="Isopropylmalate Dehydrogenase"/>
    <property type="match status" value="1"/>
</dbReference>
<evidence type="ECO:0000256" key="9">
    <source>
        <dbReference type="ARBA" id="ARBA00022605"/>
    </source>
</evidence>
<dbReference type="FunFam" id="3.40.718.10:FF:000028">
    <property type="entry name" value="3-isopropylmalate dehydrogenase"/>
    <property type="match status" value="1"/>
</dbReference>
<evidence type="ECO:0000256" key="12">
    <source>
        <dbReference type="ARBA" id="ARBA00023002"/>
    </source>
</evidence>
<keyword evidence="14 16" id="KW-0100">Branched-chain amino acid biosynthesis</keyword>
<comment type="cofactor">
    <cofactor evidence="16 17">
        <name>Mg(2+)</name>
        <dbReference type="ChEBI" id="CHEBI:18420"/>
    </cofactor>
    <cofactor evidence="16 17">
        <name>Mn(2+)</name>
        <dbReference type="ChEBI" id="CHEBI:29035"/>
    </cofactor>
    <text evidence="16 17">Binds 1 Mg(2+) or Mn(2+) ion per subunit.</text>
</comment>
<comment type="subcellular location">
    <subcellularLocation>
        <location evidence="3 16">Cytoplasm</location>
    </subcellularLocation>
</comment>
<comment type="function">
    <text evidence="15 16 17">Catalyzes the oxidation of 3-carboxy-2-hydroxy-4-methylpentanoate (3-isopropylmalate) to 3-carboxy-4-methyl-2-oxopentanoate. The product decarboxylates to 4-methyl-2 oxopentanoate.</text>
</comment>
<keyword evidence="7 16" id="KW-0432">Leucine biosynthesis</keyword>
<dbReference type="GO" id="GO:0003862">
    <property type="term" value="F:3-isopropylmalate dehydrogenase activity"/>
    <property type="evidence" value="ECO:0007669"/>
    <property type="project" value="UniProtKB-UniRule"/>
</dbReference>
<dbReference type="NCBIfam" id="TIGR00169">
    <property type="entry name" value="leuB"/>
    <property type="match status" value="1"/>
</dbReference>
<proteinExistence type="inferred from homology"/>
<organism evidence="19 20">
    <name type="scientific">Caproicibacter fermentans</name>
    <dbReference type="NCBI Taxonomy" id="2576756"/>
    <lineage>
        <taxon>Bacteria</taxon>
        <taxon>Bacillati</taxon>
        <taxon>Bacillota</taxon>
        <taxon>Clostridia</taxon>
        <taxon>Eubacteriales</taxon>
        <taxon>Acutalibacteraceae</taxon>
        <taxon>Caproicibacter</taxon>
    </lineage>
</organism>
<evidence type="ECO:0000256" key="14">
    <source>
        <dbReference type="ARBA" id="ARBA00023304"/>
    </source>
</evidence>
<feature type="binding site" evidence="16">
    <location>
        <begin position="282"/>
        <end position="294"/>
    </location>
    <ligand>
        <name>NAD(+)</name>
        <dbReference type="ChEBI" id="CHEBI:57540"/>
    </ligand>
</feature>
<feature type="domain" description="Isopropylmalate dehydrogenase-like" evidence="18">
    <location>
        <begin position="4"/>
        <end position="353"/>
    </location>
</feature>